<keyword evidence="2" id="KW-1133">Transmembrane helix</keyword>
<keyword evidence="1" id="KW-0175">Coiled coil</keyword>
<dbReference type="EMBL" id="LN614828">
    <property type="protein sequence ID" value="CEG59123.1"/>
    <property type="molecule type" value="Genomic_DNA"/>
</dbReference>
<proteinExistence type="predicted"/>
<feature type="coiled-coil region" evidence="1">
    <location>
        <begin position="166"/>
        <end position="274"/>
    </location>
</feature>
<sequence length="404" mass="45916">MTYQKLELELVSSLHQSENMEQDDLNQKTKKDKERFEKIVTTQNKIQKIKADLNQLIQAMNQNPSLLSRAASFWNEIPLWQKITAGVVLTVPLLMIGLMANLVALITLSIVTGIVYTASHILLENHQSQNTDNIEGLKAGISSLADLLDSVISILELLREQLAIEIDAFQKKNTRLTVNIEQFSEQIKSLKSQINELTDTEKALRATQIELELTAKTLKGSIEGQSQALENTQKELEQVVKAYKENQNQLSDKIKELDDIKEKMGKEVEQARAVGLVLSGTVKTFSNIVIQDKEQRAAFQKRLEEFLNNKEKSFVEVADRICEAEHKLSVVTKQLEESNQRYRKLLDRQEQQIIRLEQMNVYQSDEVQESFDGVRPSINGFYAIKKEPPFLPEPIHGAAIFAVV</sequence>
<protein>
    <submittedName>
        <fullName evidence="3">Substrate of the Dot/Icm secretion system [5 coiled-coil domains]</fullName>
    </submittedName>
</protein>
<dbReference type="InterPro" id="IPR049966">
    <property type="entry name" value="T4SS_LegC2C7"/>
</dbReference>
<dbReference type="AlphaFoldDB" id="A0A098G9H1"/>
<evidence type="ECO:0000256" key="1">
    <source>
        <dbReference type="SAM" id="Coils"/>
    </source>
</evidence>
<keyword evidence="3" id="KW-0614">Plasmid</keyword>
<dbReference type="KEGG" id="lfa:LFA_pA0014"/>
<organism evidence="3 4">
    <name type="scientific">Legionella fallonii LLAP-10</name>
    <dbReference type="NCBI Taxonomy" id="1212491"/>
    <lineage>
        <taxon>Bacteria</taxon>
        <taxon>Pseudomonadati</taxon>
        <taxon>Pseudomonadota</taxon>
        <taxon>Gammaproteobacteria</taxon>
        <taxon>Legionellales</taxon>
        <taxon>Legionellaceae</taxon>
        <taxon>Legionella</taxon>
    </lineage>
</organism>
<evidence type="ECO:0000256" key="2">
    <source>
        <dbReference type="SAM" id="Phobius"/>
    </source>
</evidence>
<keyword evidence="2" id="KW-0472">Membrane</keyword>
<keyword evidence="4" id="KW-1185">Reference proteome</keyword>
<dbReference type="NCBIfam" id="NF043058">
    <property type="entry name" value="T4SS_LegC2C7"/>
    <property type="match status" value="1"/>
</dbReference>
<keyword evidence="2" id="KW-0812">Transmembrane</keyword>
<feature type="coiled-coil region" evidence="1">
    <location>
        <begin position="328"/>
        <end position="359"/>
    </location>
</feature>
<dbReference type="HOGENOM" id="CLU_053121_0_0_6"/>
<feature type="coiled-coil region" evidence="1">
    <location>
        <begin position="3"/>
        <end position="59"/>
    </location>
</feature>
<dbReference type="RefSeq" id="WP_045097747.1">
    <property type="nucleotide sequence ID" value="NZ_LN614828.1"/>
</dbReference>
<dbReference type="OrthoDB" id="5653033at2"/>
<reference evidence="4" key="1">
    <citation type="submission" date="2014-09" db="EMBL/GenBank/DDBJ databases">
        <authorList>
            <person name="Gomez-Valero L."/>
        </authorList>
    </citation>
    <scope>NUCLEOTIDE SEQUENCE [LARGE SCALE GENOMIC DNA]</scope>
    <source>
        <strain evidence="4">ATCC700992</strain>
        <plasmid evidence="4">LLAP10_pA</plasmid>
    </source>
</reference>
<name>A0A098G9H1_9GAMM</name>
<evidence type="ECO:0000313" key="3">
    <source>
        <dbReference type="EMBL" id="CEG59123.1"/>
    </source>
</evidence>
<gene>
    <name evidence="3" type="ORF">LFA_pA0014</name>
</gene>
<feature type="transmembrane region" description="Helical" evidence="2">
    <location>
        <begin position="87"/>
        <end position="116"/>
    </location>
</feature>
<evidence type="ECO:0000313" key="4">
    <source>
        <dbReference type="Proteomes" id="UP000032430"/>
    </source>
</evidence>
<geneLocation type="plasmid" evidence="4">
    <name>LLAP10_pA</name>
</geneLocation>
<accession>A0A098G9H1</accession>
<dbReference type="Proteomes" id="UP000032430">
    <property type="component" value="Plasmid II"/>
</dbReference>